<dbReference type="FunFam" id="3.30.160.60:FF:001009">
    <property type="entry name" value="Zinc finger protein 26"/>
    <property type="match status" value="1"/>
</dbReference>
<evidence type="ECO:0000256" key="7">
    <source>
        <dbReference type="ARBA" id="ARBA00023125"/>
    </source>
</evidence>
<dbReference type="SMART" id="SM00355">
    <property type="entry name" value="ZnF_C2H2"/>
    <property type="match status" value="3"/>
</dbReference>
<dbReference type="Pfam" id="PF00096">
    <property type="entry name" value="zf-C2H2"/>
    <property type="match status" value="2"/>
</dbReference>
<name>A0A6L2Q116_COPFO</name>
<comment type="caution">
    <text evidence="13">The sequence shown here is derived from an EMBL/GenBank/DDBJ whole genome shotgun (WGS) entry which is preliminary data.</text>
</comment>
<evidence type="ECO:0000256" key="9">
    <source>
        <dbReference type="ARBA" id="ARBA00023242"/>
    </source>
</evidence>
<dbReference type="PROSITE" id="PS00028">
    <property type="entry name" value="ZINC_FINGER_C2H2_1"/>
    <property type="match status" value="3"/>
</dbReference>
<feature type="chain" id="PRO_5026834059" description="C2H2-type domain-containing protein" evidence="11">
    <location>
        <begin position="17"/>
        <end position="172"/>
    </location>
</feature>
<dbReference type="GO" id="GO:0005634">
    <property type="term" value="C:nucleus"/>
    <property type="evidence" value="ECO:0007669"/>
    <property type="project" value="UniProtKB-SubCell"/>
</dbReference>
<evidence type="ECO:0000313" key="13">
    <source>
        <dbReference type="EMBL" id="GFG38409.1"/>
    </source>
</evidence>
<evidence type="ECO:0000256" key="4">
    <source>
        <dbReference type="ARBA" id="ARBA00022737"/>
    </source>
</evidence>
<dbReference type="OrthoDB" id="6077919at2759"/>
<dbReference type="GO" id="GO:0000977">
    <property type="term" value="F:RNA polymerase II transcription regulatory region sequence-specific DNA binding"/>
    <property type="evidence" value="ECO:0007669"/>
    <property type="project" value="TreeGrafter"/>
</dbReference>
<dbReference type="PANTHER" id="PTHR14196">
    <property type="entry name" value="ODD-SKIPPED - RELATED"/>
    <property type="match status" value="1"/>
</dbReference>
<dbReference type="InterPro" id="IPR036236">
    <property type="entry name" value="Znf_C2H2_sf"/>
</dbReference>
<dbReference type="FunFam" id="3.30.160.60:FF:000188">
    <property type="entry name" value="Zinc finger protein 787"/>
    <property type="match status" value="1"/>
</dbReference>
<keyword evidence="3" id="KW-0479">Metal-binding</keyword>
<keyword evidence="8" id="KW-0804">Transcription</keyword>
<dbReference type="GO" id="GO:0008270">
    <property type="term" value="F:zinc ion binding"/>
    <property type="evidence" value="ECO:0007669"/>
    <property type="project" value="UniProtKB-KW"/>
</dbReference>
<evidence type="ECO:0000256" key="2">
    <source>
        <dbReference type="ARBA" id="ARBA00006991"/>
    </source>
</evidence>
<dbReference type="InterPro" id="IPR050717">
    <property type="entry name" value="C2H2-ZF_Transcription_Reg"/>
</dbReference>
<feature type="signal peptide" evidence="11">
    <location>
        <begin position="1"/>
        <end position="16"/>
    </location>
</feature>
<keyword evidence="6" id="KW-0862">Zinc</keyword>
<dbReference type="Gene3D" id="3.30.160.60">
    <property type="entry name" value="Classic Zinc Finger"/>
    <property type="match status" value="3"/>
</dbReference>
<keyword evidence="14" id="KW-1185">Reference proteome</keyword>
<dbReference type="FunFam" id="3.30.160.60:FF:000345">
    <property type="entry name" value="Zinc finger protein Gfi-1"/>
    <property type="match status" value="1"/>
</dbReference>
<feature type="domain" description="C2H2-type" evidence="12">
    <location>
        <begin position="61"/>
        <end position="88"/>
    </location>
</feature>
<evidence type="ECO:0000256" key="5">
    <source>
        <dbReference type="ARBA" id="ARBA00022771"/>
    </source>
</evidence>
<keyword evidence="9" id="KW-0539">Nucleus</keyword>
<evidence type="ECO:0000256" key="3">
    <source>
        <dbReference type="ARBA" id="ARBA00022723"/>
    </source>
</evidence>
<gene>
    <name evidence="13" type="ORF">Cfor_02273</name>
</gene>
<feature type="domain" description="C2H2-type" evidence="12">
    <location>
        <begin position="89"/>
        <end position="116"/>
    </location>
</feature>
<sequence length="172" mass="19536">MLSWYCLLFVFQHVGSDESVQTAVNIKGESSGNVHNNETVKNETTVKKKKKKSKLPVEKNYICTVCNKAFALPYLLRKHSTIHSGVKPYECMLCHKHFLQKAHLDRHQVVHTRERYHCNACDKSFSQLSTMHQHMRLHTGDPAKFRNLSPDIDEVGSSSVVNCSTGNDGKPL</sequence>
<evidence type="ECO:0000256" key="8">
    <source>
        <dbReference type="ARBA" id="ARBA00023163"/>
    </source>
</evidence>
<keyword evidence="11" id="KW-0732">Signal</keyword>
<proteinExistence type="inferred from homology"/>
<comment type="subcellular location">
    <subcellularLocation>
        <location evidence="1">Nucleus</location>
    </subcellularLocation>
</comment>
<dbReference type="SUPFAM" id="SSF57667">
    <property type="entry name" value="beta-beta-alpha zinc fingers"/>
    <property type="match status" value="2"/>
</dbReference>
<accession>A0A6L2Q116</accession>
<organism evidence="13 14">
    <name type="scientific">Coptotermes formosanus</name>
    <name type="common">Formosan subterranean termite</name>
    <dbReference type="NCBI Taxonomy" id="36987"/>
    <lineage>
        <taxon>Eukaryota</taxon>
        <taxon>Metazoa</taxon>
        <taxon>Ecdysozoa</taxon>
        <taxon>Arthropoda</taxon>
        <taxon>Hexapoda</taxon>
        <taxon>Insecta</taxon>
        <taxon>Pterygota</taxon>
        <taxon>Neoptera</taxon>
        <taxon>Polyneoptera</taxon>
        <taxon>Dictyoptera</taxon>
        <taxon>Blattodea</taxon>
        <taxon>Blattoidea</taxon>
        <taxon>Termitoidae</taxon>
        <taxon>Rhinotermitidae</taxon>
        <taxon>Coptotermes</taxon>
    </lineage>
</organism>
<reference evidence="14" key="1">
    <citation type="submission" date="2020-01" db="EMBL/GenBank/DDBJ databases">
        <title>Draft genome sequence of the Termite Coptotermes fromosanus.</title>
        <authorList>
            <person name="Itakura S."/>
            <person name="Yosikawa Y."/>
            <person name="Umezawa K."/>
        </authorList>
    </citation>
    <scope>NUCLEOTIDE SEQUENCE [LARGE SCALE GENOMIC DNA]</scope>
</reference>
<keyword evidence="5 10" id="KW-0863">Zinc-finger</keyword>
<evidence type="ECO:0000256" key="11">
    <source>
        <dbReference type="SAM" id="SignalP"/>
    </source>
</evidence>
<evidence type="ECO:0000256" key="10">
    <source>
        <dbReference type="PROSITE-ProRule" id="PRU00042"/>
    </source>
</evidence>
<evidence type="ECO:0000313" key="14">
    <source>
        <dbReference type="Proteomes" id="UP000502823"/>
    </source>
</evidence>
<dbReference type="PROSITE" id="PS50157">
    <property type="entry name" value="ZINC_FINGER_C2H2_2"/>
    <property type="match status" value="3"/>
</dbReference>
<comment type="similarity">
    <text evidence="2">Belongs to the krueppel C2H2-type zinc-finger protein family.</text>
</comment>
<dbReference type="InterPro" id="IPR013087">
    <property type="entry name" value="Znf_C2H2_type"/>
</dbReference>
<evidence type="ECO:0000256" key="6">
    <source>
        <dbReference type="ARBA" id="ARBA00022833"/>
    </source>
</evidence>
<dbReference type="EMBL" id="BLKM01000773">
    <property type="protein sequence ID" value="GFG38409.1"/>
    <property type="molecule type" value="Genomic_DNA"/>
</dbReference>
<dbReference type="PANTHER" id="PTHR14196:SF12">
    <property type="entry name" value="ZINC FINGER PROTEIN 208-LIKE"/>
    <property type="match status" value="1"/>
</dbReference>
<feature type="domain" description="C2H2-type" evidence="12">
    <location>
        <begin position="116"/>
        <end position="143"/>
    </location>
</feature>
<dbReference type="InParanoid" id="A0A6L2Q116"/>
<keyword evidence="4" id="KW-0677">Repeat</keyword>
<evidence type="ECO:0000259" key="12">
    <source>
        <dbReference type="PROSITE" id="PS50157"/>
    </source>
</evidence>
<keyword evidence="7" id="KW-0238">DNA-binding</keyword>
<dbReference type="Proteomes" id="UP000502823">
    <property type="component" value="Unassembled WGS sequence"/>
</dbReference>
<evidence type="ECO:0000256" key="1">
    <source>
        <dbReference type="ARBA" id="ARBA00004123"/>
    </source>
</evidence>
<protein>
    <recommendedName>
        <fullName evidence="12">C2H2-type domain-containing protein</fullName>
    </recommendedName>
</protein>
<dbReference type="AlphaFoldDB" id="A0A6L2Q116"/>
<dbReference type="GO" id="GO:0000981">
    <property type="term" value="F:DNA-binding transcription factor activity, RNA polymerase II-specific"/>
    <property type="evidence" value="ECO:0007669"/>
    <property type="project" value="TreeGrafter"/>
</dbReference>